<dbReference type="CDD" id="cd07016">
    <property type="entry name" value="S14_ClpP_1"/>
    <property type="match status" value="1"/>
</dbReference>
<dbReference type="PANTHER" id="PTHR10381">
    <property type="entry name" value="ATP-DEPENDENT CLP PROTEASE PROTEOLYTIC SUBUNIT"/>
    <property type="match status" value="1"/>
</dbReference>
<gene>
    <name evidence="7" type="ORF">B4099_3183</name>
</gene>
<dbReference type="GO" id="GO:0004252">
    <property type="term" value="F:serine-type endopeptidase activity"/>
    <property type="evidence" value="ECO:0007669"/>
    <property type="project" value="InterPro"/>
</dbReference>
<evidence type="ECO:0000313" key="7">
    <source>
        <dbReference type="EMBL" id="KYC71642.1"/>
    </source>
</evidence>
<dbReference type="GO" id="GO:0006515">
    <property type="term" value="P:protein quality control for misfolded or incompletely synthesized proteins"/>
    <property type="evidence" value="ECO:0007669"/>
    <property type="project" value="TreeGrafter"/>
</dbReference>
<dbReference type="GO" id="GO:0009368">
    <property type="term" value="C:endopeptidase Clp complex"/>
    <property type="evidence" value="ECO:0007669"/>
    <property type="project" value="TreeGrafter"/>
</dbReference>
<dbReference type="Pfam" id="PF00574">
    <property type="entry name" value="CLP_protease"/>
    <property type="match status" value="1"/>
</dbReference>
<dbReference type="GO" id="GO:0051117">
    <property type="term" value="F:ATPase binding"/>
    <property type="evidence" value="ECO:0007669"/>
    <property type="project" value="TreeGrafter"/>
</dbReference>
<name>A0A150KGR8_HEYCO</name>
<dbReference type="GO" id="GO:0004176">
    <property type="term" value="F:ATP-dependent peptidase activity"/>
    <property type="evidence" value="ECO:0007669"/>
    <property type="project" value="InterPro"/>
</dbReference>
<dbReference type="PATRIC" id="fig|1398.25.peg.1787"/>
<evidence type="ECO:0000256" key="3">
    <source>
        <dbReference type="ARBA" id="ARBA00022670"/>
    </source>
</evidence>
<keyword evidence="4" id="KW-0378">Hydrolase</keyword>
<keyword evidence="5" id="KW-0720">Serine protease</keyword>
<dbReference type="PANTHER" id="PTHR10381:SF70">
    <property type="entry name" value="ATP-DEPENDENT CLP PROTEASE PROTEOLYTIC SUBUNIT"/>
    <property type="match status" value="1"/>
</dbReference>
<comment type="similarity">
    <text evidence="1 6">Belongs to the peptidase S14 family.</text>
</comment>
<dbReference type="SUPFAM" id="SSF52096">
    <property type="entry name" value="ClpP/crotonase"/>
    <property type="match status" value="1"/>
</dbReference>
<accession>A0A150KGR8</accession>
<evidence type="ECO:0000256" key="4">
    <source>
        <dbReference type="ARBA" id="ARBA00022801"/>
    </source>
</evidence>
<keyword evidence="3" id="KW-0645">Protease</keyword>
<evidence type="ECO:0000256" key="1">
    <source>
        <dbReference type="ARBA" id="ARBA00007039"/>
    </source>
</evidence>
<comment type="caution">
    <text evidence="7">The sequence shown here is derived from an EMBL/GenBank/DDBJ whole genome shotgun (WGS) entry which is preliminary data.</text>
</comment>
<dbReference type="InterPro" id="IPR023562">
    <property type="entry name" value="ClpP/TepA"/>
</dbReference>
<dbReference type="Gene3D" id="3.90.226.10">
    <property type="entry name" value="2-enoyl-CoA Hydratase, Chain A, domain 1"/>
    <property type="match status" value="1"/>
</dbReference>
<dbReference type="AlphaFoldDB" id="A0A150KGR8"/>
<dbReference type="NCBIfam" id="NF045542">
    <property type="entry name" value="Clp_rel_HeadMat"/>
    <property type="match status" value="1"/>
</dbReference>
<protein>
    <recommendedName>
        <fullName evidence="6">ATP-dependent Clp protease proteolytic subunit</fullName>
    </recommendedName>
</protein>
<evidence type="ECO:0000256" key="5">
    <source>
        <dbReference type="ARBA" id="ARBA00022825"/>
    </source>
</evidence>
<dbReference type="EMBL" id="LQYI01000024">
    <property type="protein sequence ID" value="KYC71642.1"/>
    <property type="molecule type" value="Genomic_DNA"/>
</dbReference>
<reference evidence="7 8" key="1">
    <citation type="submission" date="2016-01" db="EMBL/GenBank/DDBJ databases">
        <title>Genome Sequences of Twelve Sporeforming Bacillus Species Isolated from Foods.</title>
        <authorList>
            <person name="Berendsen E.M."/>
            <person name="Wells-Bennik M.H."/>
            <person name="Krawcyk A.O."/>
            <person name="De Jong A."/>
            <person name="Holsappel S."/>
            <person name="Eijlander R.T."/>
            <person name="Kuipers O.P."/>
        </authorList>
    </citation>
    <scope>NUCLEOTIDE SEQUENCE [LARGE SCALE GENOMIC DNA]</scope>
    <source>
        <strain evidence="7 8">B4099</strain>
    </source>
</reference>
<organism evidence="7 8">
    <name type="scientific">Heyndrickxia coagulans</name>
    <name type="common">Weizmannia coagulans</name>
    <dbReference type="NCBI Taxonomy" id="1398"/>
    <lineage>
        <taxon>Bacteria</taxon>
        <taxon>Bacillati</taxon>
        <taxon>Bacillota</taxon>
        <taxon>Bacilli</taxon>
        <taxon>Bacillales</taxon>
        <taxon>Bacillaceae</taxon>
        <taxon>Heyndrickxia</taxon>
    </lineage>
</organism>
<evidence type="ECO:0000313" key="8">
    <source>
        <dbReference type="Proteomes" id="UP000075304"/>
    </source>
</evidence>
<sequence>MGKHKFWNFIKNEAENTGELQLYGEISDTSWWGDEITPKDFKADLDALGDISTLNVYINSPGGDVFAGQAIHSMLKRHSATVHVYVDGLAASIASVIAMAGDKIIIPENAMIMIHNPWTVTAGNAADLREVADRLDKINETIKSIYLSKAKNINEVKLTELMDAETWLSAREAVDYGFADEIEDAKDYAASLNSRFLNFYKNIPLDLPKKAKNEREKQNKNKELELSKAKLALEMALLI</sequence>
<proteinExistence type="inferred from homology"/>
<dbReference type="RefSeq" id="WP_061574465.1">
    <property type="nucleotide sequence ID" value="NZ_CP026649.1"/>
</dbReference>
<dbReference type="PRINTS" id="PR00127">
    <property type="entry name" value="CLPPROTEASEP"/>
</dbReference>
<dbReference type="InterPro" id="IPR001907">
    <property type="entry name" value="ClpP"/>
</dbReference>
<evidence type="ECO:0000256" key="2">
    <source>
        <dbReference type="ARBA" id="ARBA00022490"/>
    </source>
</evidence>
<dbReference type="Proteomes" id="UP000075304">
    <property type="component" value="Unassembled WGS sequence"/>
</dbReference>
<dbReference type="InterPro" id="IPR029045">
    <property type="entry name" value="ClpP/crotonase-like_dom_sf"/>
</dbReference>
<keyword evidence="2" id="KW-0963">Cytoplasm</keyword>
<evidence type="ECO:0000256" key="6">
    <source>
        <dbReference type="RuleBase" id="RU003567"/>
    </source>
</evidence>